<sequence length="253" mass="28548">MSAAFTWNGYPEVVLRFTYADKNRFWRKISFAVFCRDILRGLAYLHSQGKVHGDIKCSNILVGDQNLKLCDLGKGKVLEDGEVYLQPKKGQCAFRKRIYTTGSDGYKAPEVEDEIAQGPKADIYALGCTLVETASGFPPQKVPRIYMSDDPMDLDSNTGVFKSTLHIQTSFSAECHDFLDACLADHPDCRPSAELALQHRWFIKFPLEYPIKSGQSEGTYINFSITELKVDCKNLDSIVNFQNIFANLQLYMV</sequence>
<gene>
    <name evidence="2" type="ORF">R1flu_010421</name>
</gene>
<accession>A0ABD1Z614</accession>
<reference evidence="2 3" key="1">
    <citation type="submission" date="2024-09" db="EMBL/GenBank/DDBJ databases">
        <title>Chromosome-scale assembly of Riccia fluitans.</title>
        <authorList>
            <person name="Paukszto L."/>
            <person name="Sawicki J."/>
            <person name="Karawczyk K."/>
            <person name="Piernik-Szablinska J."/>
            <person name="Szczecinska M."/>
            <person name="Mazdziarz M."/>
        </authorList>
    </citation>
    <scope>NUCLEOTIDE SEQUENCE [LARGE SCALE GENOMIC DNA]</scope>
    <source>
        <strain evidence="2">Rf_01</strain>
        <tissue evidence="2">Aerial parts of the thallus</tissue>
    </source>
</reference>
<comment type="caution">
    <text evidence="2">The sequence shown here is derived from an EMBL/GenBank/DDBJ whole genome shotgun (WGS) entry which is preliminary data.</text>
</comment>
<dbReference type="PROSITE" id="PS50011">
    <property type="entry name" value="PROTEIN_KINASE_DOM"/>
    <property type="match status" value="1"/>
</dbReference>
<dbReference type="PANTHER" id="PTHR48011:SF4">
    <property type="entry name" value="MITOGEN-ACTIVATED PROTEIN KINASE KINASE KINASE 19"/>
    <property type="match status" value="1"/>
</dbReference>
<dbReference type="SMART" id="SM00220">
    <property type="entry name" value="S_TKc"/>
    <property type="match status" value="1"/>
</dbReference>
<organism evidence="2 3">
    <name type="scientific">Riccia fluitans</name>
    <dbReference type="NCBI Taxonomy" id="41844"/>
    <lineage>
        <taxon>Eukaryota</taxon>
        <taxon>Viridiplantae</taxon>
        <taxon>Streptophyta</taxon>
        <taxon>Embryophyta</taxon>
        <taxon>Marchantiophyta</taxon>
        <taxon>Marchantiopsida</taxon>
        <taxon>Marchantiidae</taxon>
        <taxon>Marchantiales</taxon>
        <taxon>Ricciaceae</taxon>
        <taxon>Riccia</taxon>
    </lineage>
</organism>
<feature type="domain" description="Protein kinase" evidence="1">
    <location>
        <begin position="1"/>
        <end position="202"/>
    </location>
</feature>
<name>A0ABD1Z614_9MARC</name>
<protein>
    <recommendedName>
        <fullName evidence="1">Protein kinase domain-containing protein</fullName>
    </recommendedName>
</protein>
<dbReference type="Pfam" id="PF00069">
    <property type="entry name" value="Pkinase"/>
    <property type="match status" value="1"/>
</dbReference>
<dbReference type="EMBL" id="JBHFFA010000002">
    <property type="protein sequence ID" value="KAL2642834.1"/>
    <property type="molecule type" value="Genomic_DNA"/>
</dbReference>
<dbReference type="SUPFAM" id="SSF56112">
    <property type="entry name" value="Protein kinase-like (PK-like)"/>
    <property type="match status" value="1"/>
</dbReference>
<evidence type="ECO:0000313" key="2">
    <source>
        <dbReference type="EMBL" id="KAL2642834.1"/>
    </source>
</evidence>
<dbReference type="PANTHER" id="PTHR48011">
    <property type="entry name" value="CCR4-NOT TRANSCRIPTIONAL COMPLEX SUBUNIT CAF120-RELATED"/>
    <property type="match status" value="1"/>
</dbReference>
<dbReference type="Proteomes" id="UP001605036">
    <property type="component" value="Unassembled WGS sequence"/>
</dbReference>
<dbReference type="Gene3D" id="1.10.510.10">
    <property type="entry name" value="Transferase(Phosphotransferase) domain 1"/>
    <property type="match status" value="1"/>
</dbReference>
<proteinExistence type="predicted"/>
<keyword evidence="3" id="KW-1185">Reference proteome</keyword>
<dbReference type="InterPro" id="IPR011009">
    <property type="entry name" value="Kinase-like_dom_sf"/>
</dbReference>
<dbReference type="InterPro" id="IPR052751">
    <property type="entry name" value="Plant_MAPKKK"/>
</dbReference>
<evidence type="ECO:0000313" key="3">
    <source>
        <dbReference type="Proteomes" id="UP001605036"/>
    </source>
</evidence>
<dbReference type="InterPro" id="IPR000719">
    <property type="entry name" value="Prot_kinase_dom"/>
</dbReference>
<evidence type="ECO:0000259" key="1">
    <source>
        <dbReference type="PROSITE" id="PS50011"/>
    </source>
</evidence>
<dbReference type="AlphaFoldDB" id="A0ABD1Z614"/>